<dbReference type="InterPro" id="IPR001506">
    <property type="entry name" value="Peptidase_M12A"/>
</dbReference>
<evidence type="ECO:0000256" key="10">
    <source>
        <dbReference type="PROSITE-ProRule" id="PRU01211"/>
    </source>
</evidence>
<dbReference type="MEROPS" id="M12.A07"/>
<dbReference type="AlphaFoldDB" id="A0A0A9YQE4"/>
<keyword evidence="9" id="KW-0325">Glycoprotein</keyword>
<feature type="binding site" evidence="10">
    <location>
        <position position="180"/>
    </location>
    <ligand>
        <name>Zn(2+)</name>
        <dbReference type="ChEBI" id="CHEBI:29105"/>
        <note>catalytic</note>
    </ligand>
</feature>
<feature type="domain" description="Peptidase M12A" evidence="12">
    <location>
        <begin position="88"/>
        <end position="282"/>
    </location>
</feature>
<keyword evidence="7" id="KW-0865">Zymogen</keyword>
<reference evidence="14" key="2">
    <citation type="submission" date="2014-07" db="EMBL/GenBank/DDBJ databases">
        <authorList>
            <person name="Hull J."/>
        </authorList>
    </citation>
    <scope>NUCLEOTIDE SEQUENCE</scope>
</reference>
<dbReference type="GO" id="GO:0008270">
    <property type="term" value="F:zinc ion binding"/>
    <property type="evidence" value="ECO:0007669"/>
    <property type="project" value="UniProtKB-UniRule"/>
</dbReference>
<dbReference type="EMBL" id="GDHC01002504">
    <property type="protein sequence ID" value="JAQ16125.1"/>
    <property type="molecule type" value="Transcribed_RNA"/>
</dbReference>
<evidence type="ECO:0000256" key="3">
    <source>
        <dbReference type="ARBA" id="ARBA00022729"/>
    </source>
</evidence>
<evidence type="ECO:0000256" key="2">
    <source>
        <dbReference type="ARBA" id="ARBA00022723"/>
    </source>
</evidence>
<reference evidence="14" key="1">
    <citation type="journal article" date="2014" name="PLoS ONE">
        <title>Transcriptome-Based Identification of ABC Transporters in the Western Tarnished Plant Bug Lygus hesperus.</title>
        <authorList>
            <person name="Hull J.J."/>
            <person name="Chaney K."/>
            <person name="Geib S.M."/>
            <person name="Fabrick J.A."/>
            <person name="Brent C.S."/>
            <person name="Walsh D."/>
            <person name="Lavine L.C."/>
        </authorList>
    </citation>
    <scope>NUCLEOTIDE SEQUENCE</scope>
</reference>
<evidence type="ECO:0000256" key="5">
    <source>
        <dbReference type="ARBA" id="ARBA00022833"/>
    </source>
</evidence>
<evidence type="ECO:0000256" key="4">
    <source>
        <dbReference type="ARBA" id="ARBA00022801"/>
    </source>
</evidence>
<evidence type="ECO:0000256" key="8">
    <source>
        <dbReference type="ARBA" id="ARBA00023157"/>
    </source>
</evidence>
<dbReference type="GO" id="GO:0006508">
    <property type="term" value="P:proteolysis"/>
    <property type="evidence" value="ECO:0007669"/>
    <property type="project" value="UniProtKB-KW"/>
</dbReference>
<dbReference type="GO" id="GO:0004222">
    <property type="term" value="F:metalloendopeptidase activity"/>
    <property type="evidence" value="ECO:0007669"/>
    <property type="project" value="UniProtKB-UniRule"/>
</dbReference>
<reference evidence="15" key="3">
    <citation type="journal article" date="2016" name="Gigascience">
        <title>De novo construction of an expanded transcriptome assembly for the western tarnished plant bug, Lygus hesperus.</title>
        <authorList>
            <person name="Tassone E.E."/>
            <person name="Geib S.M."/>
            <person name="Hall B."/>
            <person name="Fabrick J.A."/>
            <person name="Brent C.S."/>
            <person name="Hull J.J."/>
        </authorList>
    </citation>
    <scope>NUCLEOTIDE SEQUENCE</scope>
</reference>
<dbReference type="EC" id="3.4.24.-" evidence="11"/>
<feature type="binding site" evidence="10">
    <location>
        <position position="184"/>
    </location>
    <ligand>
        <name>Zn(2+)</name>
        <dbReference type="ChEBI" id="CHEBI:29105"/>
        <note>catalytic</note>
    </ligand>
</feature>
<evidence type="ECO:0000256" key="1">
    <source>
        <dbReference type="ARBA" id="ARBA00022670"/>
    </source>
</evidence>
<dbReference type="EMBL" id="GBHO01011879">
    <property type="protein sequence ID" value="JAG31725.1"/>
    <property type="molecule type" value="Transcribed_RNA"/>
</dbReference>
<evidence type="ECO:0000256" key="9">
    <source>
        <dbReference type="ARBA" id="ARBA00023180"/>
    </source>
</evidence>
<comment type="cofactor">
    <cofactor evidence="10 11">
        <name>Zn(2+)</name>
        <dbReference type="ChEBI" id="CHEBI:29105"/>
    </cofactor>
    <text evidence="10 11">Binds 1 zinc ion per subunit.</text>
</comment>
<protein>
    <recommendedName>
        <fullName evidence="11">Metalloendopeptidase</fullName>
        <ecNumber evidence="11">3.4.24.-</ecNumber>
    </recommendedName>
</protein>
<gene>
    <name evidence="14" type="primary">nas-7_0</name>
    <name evidence="13" type="synonym">nas-7_1</name>
    <name evidence="15" type="synonym">nas-7_6</name>
    <name evidence="14" type="ORF">CM83_43500</name>
    <name evidence="13" type="ORF">CM83_43501</name>
    <name evidence="15" type="ORF">g.83816</name>
</gene>
<proteinExistence type="predicted"/>
<keyword evidence="6 10" id="KW-0482">Metalloprotease</keyword>
<dbReference type="InterPro" id="IPR006026">
    <property type="entry name" value="Peptidase_Metallo"/>
</dbReference>
<keyword evidence="3 11" id="KW-0732">Signal</keyword>
<dbReference type="InterPro" id="IPR024079">
    <property type="entry name" value="MetalloPept_cat_dom_sf"/>
</dbReference>
<evidence type="ECO:0000256" key="6">
    <source>
        <dbReference type="ARBA" id="ARBA00023049"/>
    </source>
</evidence>
<evidence type="ECO:0000313" key="14">
    <source>
        <dbReference type="EMBL" id="JAG31725.1"/>
    </source>
</evidence>
<sequence length="288" mass="32453">MLASIVFYLAWAAVMTSGRAQSNDVELNDAIQGLVDSFGDSLFQIPSPFTGQKLEKWDEYSGVNPEELGDYPEGDILFPRANSPMSRNSLRSARRWRRGYVPYTLTGSFSSQERRLIDQAFADYAKLTCVRFVPRSTEPDYLFITSDNTGCWSSVGKTGGAQQLNLQRPGCVTKKGTVVHELMHALGFLHEQNRWERDNYVSIKYQNIIRGTESNFEKAQPKTTDGLGIEYDYGSVMHYSEFAFSSNGLPTIKAKSPGVTLGQREGLSRNDVKKIRRMYKCNKGKSYV</sequence>
<evidence type="ECO:0000256" key="11">
    <source>
        <dbReference type="RuleBase" id="RU361183"/>
    </source>
</evidence>
<keyword evidence="1 10" id="KW-0645">Protease</keyword>
<feature type="binding site" evidence="10">
    <location>
        <position position="190"/>
    </location>
    <ligand>
        <name>Zn(2+)</name>
        <dbReference type="ChEBI" id="CHEBI:29105"/>
        <note>catalytic</note>
    </ligand>
</feature>
<dbReference type="FunFam" id="3.40.390.10:FF:000015">
    <property type="entry name" value="Meprin A subunit"/>
    <property type="match status" value="1"/>
</dbReference>
<dbReference type="SUPFAM" id="SSF55486">
    <property type="entry name" value="Metalloproteases ('zincins'), catalytic domain"/>
    <property type="match status" value="1"/>
</dbReference>
<dbReference type="InterPro" id="IPR034035">
    <property type="entry name" value="Astacin-like_dom"/>
</dbReference>
<evidence type="ECO:0000256" key="7">
    <source>
        <dbReference type="ARBA" id="ARBA00023145"/>
    </source>
</evidence>
<dbReference type="PROSITE" id="PS51864">
    <property type="entry name" value="ASTACIN"/>
    <property type="match status" value="1"/>
</dbReference>
<name>A0A0A9YQE4_LYGHE</name>
<evidence type="ECO:0000313" key="15">
    <source>
        <dbReference type="EMBL" id="JAQ16125.1"/>
    </source>
</evidence>
<feature type="active site" evidence="10">
    <location>
        <position position="181"/>
    </location>
</feature>
<dbReference type="Pfam" id="PF01400">
    <property type="entry name" value="Astacin"/>
    <property type="match status" value="1"/>
</dbReference>
<dbReference type="PANTHER" id="PTHR10127">
    <property type="entry name" value="DISCOIDIN, CUB, EGF, LAMININ , AND ZINC METALLOPROTEASE DOMAIN CONTAINING"/>
    <property type="match status" value="1"/>
</dbReference>
<evidence type="ECO:0000313" key="13">
    <source>
        <dbReference type="EMBL" id="JAG31724.1"/>
    </source>
</evidence>
<comment type="caution">
    <text evidence="10">Lacks conserved residue(s) required for the propagation of feature annotation.</text>
</comment>
<keyword evidence="5 10" id="KW-0862">Zinc</keyword>
<keyword evidence="2 10" id="KW-0479">Metal-binding</keyword>
<dbReference type="PRINTS" id="PR00480">
    <property type="entry name" value="ASTACIN"/>
</dbReference>
<feature type="chain" id="PRO_5007353976" description="Metalloendopeptidase" evidence="11">
    <location>
        <begin position="21"/>
        <end position="288"/>
    </location>
</feature>
<dbReference type="Gene3D" id="3.40.390.10">
    <property type="entry name" value="Collagenase (Catalytic Domain)"/>
    <property type="match status" value="1"/>
</dbReference>
<organism evidence="14">
    <name type="scientific">Lygus hesperus</name>
    <name type="common">Western plant bug</name>
    <dbReference type="NCBI Taxonomy" id="30085"/>
    <lineage>
        <taxon>Eukaryota</taxon>
        <taxon>Metazoa</taxon>
        <taxon>Ecdysozoa</taxon>
        <taxon>Arthropoda</taxon>
        <taxon>Hexapoda</taxon>
        <taxon>Insecta</taxon>
        <taxon>Pterygota</taxon>
        <taxon>Neoptera</taxon>
        <taxon>Paraneoptera</taxon>
        <taxon>Hemiptera</taxon>
        <taxon>Heteroptera</taxon>
        <taxon>Panheteroptera</taxon>
        <taxon>Cimicomorpha</taxon>
        <taxon>Miridae</taxon>
        <taxon>Mirini</taxon>
        <taxon>Lygus</taxon>
    </lineage>
</organism>
<dbReference type="EMBL" id="GBHO01011880">
    <property type="protein sequence ID" value="JAG31724.1"/>
    <property type="molecule type" value="Transcribed_RNA"/>
</dbReference>
<feature type="signal peptide" evidence="11">
    <location>
        <begin position="1"/>
        <end position="20"/>
    </location>
</feature>
<accession>A0A0A9YQE4</accession>
<dbReference type="PANTHER" id="PTHR10127:SF780">
    <property type="entry name" value="METALLOENDOPEPTIDASE"/>
    <property type="match status" value="1"/>
</dbReference>
<dbReference type="CDD" id="cd04280">
    <property type="entry name" value="ZnMc_astacin_like"/>
    <property type="match status" value="1"/>
</dbReference>
<keyword evidence="8" id="KW-1015">Disulfide bond</keyword>
<dbReference type="SMART" id="SM00235">
    <property type="entry name" value="ZnMc"/>
    <property type="match status" value="1"/>
</dbReference>
<evidence type="ECO:0000259" key="12">
    <source>
        <dbReference type="PROSITE" id="PS51864"/>
    </source>
</evidence>
<keyword evidence="4 10" id="KW-0378">Hydrolase</keyword>